<dbReference type="InterPro" id="IPR016187">
    <property type="entry name" value="CTDL_fold"/>
</dbReference>
<evidence type="ECO:0008006" key="7">
    <source>
        <dbReference type="Google" id="ProtNLM"/>
    </source>
</evidence>
<dbReference type="AlphaFoldDB" id="A0AAN5D893"/>
<proteinExistence type="predicted"/>
<reference evidence="6" key="1">
    <citation type="submission" date="2022-10" db="EMBL/GenBank/DDBJ databases">
        <title>Genome assembly of Pristionchus species.</title>
        <authorList>
            <person name="Yoshida K."/>
            <person name="Sommer R.J."/>
        </authorList>
    </citation>
    <scope>NUCLEOTIDE SEQUENCE [LARGE SCALE GENOMIC DNA]</scope>
    <source>
        <strain evidence="6">RS5460</strain>
    </source>
</reference>
<dbReference type="InterPro" id="IPR000859">
    <property type="entry name" value="CUB_dom"/>
</dbReference>
<dbReference type="CDD" id="cd00037">
    <property type="entry name" value="CLECT"/>
    <property type="match status" value="1"/>
</dbReference>
<sequence>TFTSVDIYCIADLKKPEIRADDCIQFEKDDADSMCYQVSEDRTSSSDAQDMCRSVGANLASIYSDQENSFIRRLAVSRGLTNGVLLGATASREKSNCKWLDGSEWNYTNFLPGFPFDGYGDCLAKETTDVNGQWMNFDCSAKLPFVCARKTFTPSQSCLGPAVNEGDIILTPGFPSDASTFCEFFLKVDPGKLVEIEIILLEANNCCDHFVLYEGTLGGEIIANLTGAISGPKYRTNSSNLMRASWQPNGGVNVRGAMV</sequence>
<dbReference type="Gene3D" id="3.10.100.10">
    <property type="entry name" value="Mannose-Binding Protein A, subunit A"/>
    <property type="match status" value="1"/>
</dbReference>
<evidence type="ECO:0000259" key="4">
    <source>
        <dbReference type="PROSITE" id="PS50041"/>
    </source>
</evidence>
<evidence type="ECO:0000259" key="3">
    <source>
        <dbReference type="PROSITE" id="PS01180"/>
    </source>
</evidence>
<feature type="non-terminal residue" evidence="5">
    <location>
        <position position="1"/>
    </location>
</feature>
<dbReference type="EMBL" id="BTRK01000006">
    <property type="protein sequence ID" value="GMR57857.1"/>
    <property type="molecule type" value="Genomic_DNA"/>
</dbReference>
<feature type="domain" description="CUB" evidence="3">
    <location>
        <begin position="158"/>
        <end position="259"/>
    </location>
</feature>
<dbReference type="InterPro" id="IPR016186">
    <property type="entry name" value="C-type_lectin-like/link_sf"/>
</dbReference>
<evidence type="ECO:0000256" key="2">
    <source>
        <dbReference type="PROSITE-ProRule" id="PRU00059"/>
    </source>
</evidence>
<dbReference type="PROSITE" id="PS01180">
    <property type="entry name" value="CUB"/>
    <property type="match status" value="1"/>
</dbReference>
<keyword evidence="6" id="KW-1185">Reference proteome</keyword>
<feature type="non-terminal residue" evidence="5">
    <location>
        <position position="259"/>
    </location>
</feature>
<evidence type="ECO:0000313" key="6">
    <source>
        <dbReference type="Proteomes" id="UP001328107"/>
    </source>
</evidence>
<dbReference type="Pfam" id="PF00059">
    <property type="entry name" value="Lectin_C"/>
    <property type="match status" value="1"/>
</dbReference>
<dbReference type="PROSITE" id="PS50041">
    <property type="entry name" value="C_TYPE_LECTIN_2"/>
    <property type="match status" value="1"/>
</dbReference>
<organism evidence="5 6">
    <name type="scientific">Pristionchus mayeri</name>
    <dbReference type="NCBI Taxonomy" id="1317129"/>
    <lineage>
        <taxon>Eukaryota</taxon>
        <taxon>Metazoa</taxon>
        <taxon>Ecdysozoa</taxon>
        <taxon>Nematoda</taxon>
        <taxon>Chromadorea</taxon>
        <taxon>Rhabditida</taxon>
        <taxon>Rhabditina</taxon>
        <taxon>Diplogasteromorpha</taxon>
        <taxon>Diplogasteroidea</taxon>
        <taxon>Neodiplogasteridae</taxon>
        <taxon>Pristionchus</taxon>
    </lineage>
</organism>
<feature type="domain" description="C-type lectin" evidence="4">
    <location>
        <begin position="31"/>
        <end position="148"/>
    </location>
</feature>
<gene>
    <name evidence="5" type="ORF">PMAYCL1PPCAC_28052</name>
</gene>
<dbReference type="InterPro" id="IPR018378">
    <property type="entry name" value="C-type_lectin_CS"/>
</dbReference>
<name>A0AAN5D893_9BILA</name>
<evidence type="ECO:0000313" key="5">
    <source>
        <dbReference type="EMBL" id="GMR57857.1"/>
    </source>
</evidence>
<dbReference type="PANTHER" id="PTHR22991:SF40">
    <property type="entry name" value="PROTEIN CBG13490"/>
    <property type="match status" value="1"/>
</dbReference>
<dbReference type="Proteomes" id="UP001328107">
    <property type="component" value="Unassembled WGS sequence"/>
</dbReference>
<dbReference type="InterPro" id="IPR035914">
    <property type="entry name" value="Sperma_CUB_dom_sf"/>
</dbReference>
<comment type="caution">
    <text evidence="5">The sequence shown here is derived from an EMBL/GenBank/DDBJ whole genome shotgun (WGS) entry which is preliminary data.</text>
</comment>
<protein>
    <recommendedName>
        <fullName evidence="7">CUB domain-containing protein</fullName>
    </recommendedName>
</protein>
<dbReference type="PROSITE" id="PS00615">
    <property type="entry name" value="C_TYPE_LECTIN_1"/>
    <property type="match status" value="1"/>
</dbReference>
<dbReference type="InterPro" id="IPR050976">
    <property type="entry name" value="Snaclec"/>
</dbReference>
<accession>A0AAN5D893</accession>
<dbReference type="InterPro" id="IPR001304">
    <property type="entry name" value="C-type_lectin-like"/>
</dbReference>
<dbReference type="PANTHER" id="PTHR22991">
    <property type="entry name" value="PROTEIN CBG13490"/>
    <property type="match status" value="1"/>
</dbReference>
<dbReference type="SMART" id="SM00034">
    <property type="entry name" value="CLECT"/>
    <property type="match status" value="1"/>
</dbReference>
<dbReference type="SUPFAM" id="SSF49854">
    <property type="entry name" value="Spermadhesin, CUB domain"/>
    <property type="match status" value="1"/>
</dbReference>
<evidence type="ECO:0000256" key="1">
    <source>
        <dbReference type="ARBA" id="ARBA00023157"/>
    </source>
</evidence>
<comment type="caution">
    <text evidence="2">Lacks conserved residue(s) required for the propagation of feature annotation.</text>
</comment>
<keyword evidence="1" id="KW-1015">Disulfide bond</keyword>
<dbReference type="SUPFAM" id="SSF56436">
    <property type="entry name" value="C-type lectin-like"/>
    <property type="match status" value="1"/>
</dbReference>